<dbReference type="InterPro" id="IPR019533">
    <property type="entry name" value="Peptidase_S26"/>
</dbReference>
<dbReference type="Proteomes" id="UP000474296">
    <property type="component" value="Unassembled WGS sequence"/>
</dbReference>
<organism evidence="6 7">
    <name type="scientific">Spongiivirga citrea</name>
    <dbReference type="NCBI Taxonomy" id="1481457"/>
    <lineage>
        <taxon>Bacteria</taxon>
        <taxon>Pseudomonadati</taxon>
        <taxon>Bacteroidota</taxon>
        <taxon>Flavobacteriia</taxon>
        <taxon>Flavobacteriales</taxon>
        <taxon>Flavobacteriaceae</taxon>
        <taxon>Spongiivirga</taxon>
    </lineage>
</organism>
<feature type="transmembrane region" description="Helical" evidence="4">
    <location>
        <begin position="125"/>
        <end position="143"/>
    </location>
</feature>
<proteinExistence type="inferred from homology"/>
<comment type="catalytic activity">
    <reaction evidence="4">
        <text>Cleavage of hydrophobic, N-terminal signal or leader sequences from secreted and periplasmic proteins.</text>
        <dbReference type="EC" id="3.4.21.89"/>
    </reaction>
</comment>
<evidence type="ECO:0000313" key="6">
    <source>
        <dbReference type="EMBL" id="NER15675.1"/>
    </source>
</evidence>
<keyword evidence="4" id="KW-0645">Protease</keyword>
<feature type="transmembrane region" description="Helical" evidence="4">
    <location>
        <begin position="53"/>
        <end position="74"/>
    </location>
</feature>
<dbReference type="InterPro" id="IPR043739">
    <property type="entry name" value="DUF5684"/>
</dbReference>
<accession>A0A6M0CD14</accession>
<evidence type="ECO:0000256" key="3">
    <source>
        <dbReference type="PIRSR" id="PIRSR600223-1"/>
    </source>
</evidence>
<evidence type="ECO:0000256" key="2">
    <source>
        <dbReference type="ARBA" id="ARBA00019232"/>
    </source>
</evidence>
<feature type="domain" description="Peptidase S26" evidence="5">
    <location>
        <begin position="124"/>
        <end position="285"/>
    </location>
</feature>
<feature type="transmembrane region" description="Helical" evidence="4">
    <location>
        <begin position="6"/>
        <end position="22"/>
    </location>
</feature>
<evidence type="ECO:0000259" key="5">
    <source>
        <dbReference type="Pfam" id="PF10502"/>
    </source>
</evidence>
<feature type="active site" evidence="3">
    <location>
        <position position="153"/>
    </location>
</feature>
<dbReference type="PANTHER" id="PTHR43390:SF1">
    <property type="entry name" value="CHLOROPLAST PROCESSING PEPTIDASE"/>
    <property type="match status" value="1"/>
</dbReference>
<dbReference type="Pfam" id="PF10502">
    <property type="entry name" value="Peptidase_S26"/>
    <property type="match status" value="2"/>
</dbReference>
<feature type="transmembrane region" description="Helical" evidence="4">
    <location>
        <begin position="86"/>
        <end position="104"/>
    </location>
</feature>
<dbReference type="CDD" id="cd06530">
    <property type="entry name" value="S26_SPase_I"/>
    <property type="match status" value="2"/>
</dbReference>
<dbReference type="AlphaFoldDB" id="A0A6M0CD14"/>
<evidence type="ECO:0000256" key="4">
    <source>
        <dbReference type="RuleBase" id="RU362042"/>
    </source>
</evidence>
<comment type="subcellular location">
    <subcellularLocation>
        <location evidence="4">Membrane</location>
        <topology evidence="4">Single-pass type II membrane protein</topology>
    </subcellularLocation>
</comment>
<dbReference type="PANTHER" id="PTHR43390">
    <property type="entry name" value="SIGNAL PEPTIDASE I"/>
    <property type="match status" value="1"/>
</dbReference>
<evidence type="ECO:0000256" key="1">
    <source>
        <dbReference type="ARBA" id="ARBA00009370"/>
    </source>
</evidence>
<dbReference type="GO" id="GO:0006465">
    <property type="term" value="P:signal peptide processing"/>
    <property type="evidence" value="ECO:0007669"/>
    <property type="project" value="InterPro"/>
</dbReference>
<evidence type="ECO:0000313" key="7">
    <source>
        <dbReference type="Proteomes" id="UP000474296"/>
    </source>
</evidence>
<dbReference type="EC" id="3.4.21.89" evidence="4"/>
<feature type="domain" description="Peptidase S26" evidence="5">
    <location>
        <begin position="425"/>
        <end position="462"/>
    </location>
</feature>
<reference evidence="6 7" key="1">
    <citation type="submission" date="2020-01" db="EMBL/GenBank/DDBJ databases">
        <title>Spongiivirga citrea KCTC 32990T.</title>
        <authorList>
            <person name="Wang G."/>
        </authorList>
    </citation>
    <scope>NUCLEOTIDE SEQUENCE [LARGE SCALE GENOMIC DNA]</scope>
    <source>
        <strain evidence="6 7">KCTC 32990</strain>
    </source>
</reference>
<feature type="active site" evidence="3">
    <location>
        <position position="252"/>
    </location>
</feature>
<dbReference type="NCBIfam" id="TIGR02227">
    <property type="entry name" value="sigpep_I_bact"/>
    <property type="match status" value="1"/>
</dbReference>
<dbReference type="Gene3D" id="2.10.109.10">
    <property type="entry name" value="Umud Fragment, subunit A"/>
    <property type="match status" value="2"/>
</dbReference>
<dbReference type="PRINTS" id="PR00727">
    <property type="entry name" value="LEADERPTASE"/>
</dbReference>
<keyword evidence="4 6" id="KW-0378">Hydrolase</keyword>
<dbReference type="InterPro" id="IPR000223">
    <property type="entry name" value="Pept_S26A_signal_pept_1"/>
</dbReference>
<dbReference type="EMBL" id="JAABOQ010000001">
    <property type="protein sequence ID" value="NER15675.1"/>
    <property type="molecule type" value="Genomic_DNA"/>
</dbReference>
<keyword evidence="4" id="KW-0472">Membrane</keyword>
<gene>
    <name evidence="6" type="primary">lepB</name>
    <name evidence="6" type="ORF">GWK10_00535</name>
</gene>
<name>A0A6M0CD14_9FLAO</name>
<comment type="caution">
    <text evidence="4">Lacks conserved residue(s) required for the propagation of feature annotation.</text>
</comment>
<comment type="caution">
    <text evidence="6">The sequence shown here is derived from an EMBL/GenBank/DDBJ whole genome shotgun (WGS) entry which is preliminary data.</text>
</comment>
<dbReference type="GO" id="GO:0009003">
    <property type="term" value="F:signal peptidase activity"/>
    <property type="evidence" value="ECO:0007669"/>
    <property type="project" value="UniProtKB-EC"/>
</dbReference>
<dbReference type="SUPFAM" id="SSF51306">
    <property type="entry name" value="LexA/Signal peptidase"/>
    <property type="match status" value="1"/>
</dbReference>
<keyword evidence="4" id="KW-1133">Transmembrane helix</keyword>
<sequence length="514" mass="59722">MSLDLFIYATLFFGLLNGVVYWKGFVKAGRKAWEAFIPFYNIIVQLKIIERPWWWIFLIILPVIGNIILIVIIYEWLHVFGYRKKRYTLLSVITCYIYLIYINYKADTKYVGRDDEVIIKNVSTWTSAVLFAVVAATMVHTYFMQPYVIPTPSLDKTLRVGEFLLVSKFHYGVRVPMTPIALPMIHDAIPFTGMRSYTDKLQLPYLRLPAFQKIKRNDIVVFSWPTDNWVEYGKPEKGFMTKPIDKKSNYVKRCVGIPGDSLEVREGWVYINGKKNELPDRAEPQFKYLVTTKGGQFNPSYMHQRYDLDPDYYGQISANQYVFTSLTVDVANQLKNHPNVVSVERATTPKGQSEAQVFPEEGNYSWNTDFFGPIYIPEKGKTIDLNVEVLPLYKRIITEYEGHTLAVNGNQITIDGEVSTNYTFGQDYYWMMGDNRNNSLDARSWGYVPFDHVLGKPVFIWMSYDTVEGVSPRWDRFFTTVGGNGERVSYLKYFLIALALWFGIDFFRKKKKNG</sequence>
<keyword evidence="4" id="KW-0812">Transmembrane</keyword>
<dbReference type="Pfam" id="PF18936">
    <property type="entry name" value="DUF5684"/>
    <property type="match status" value="1"/>
</dbReference>
<dbReference type="InterPro" id="IPR036286">
    <property type="entry name" value="LexA/Signal_pep-like_sf"/>
</dbReference>
<comment type="similarity">
    <text evidence="1 4">Belongs to the peptidase S26 family.</text>
</comment>
<dbReference type="GO" id="GO:0016020">
    <property type="term" value="C:membrane"/>
    <property type="evidence" value="ECO:0007669"/>
    <property type="project" value="UniProtKB-SubCell"/>
</dbReference>
<dbReference type="GO" id="GO:0004252">
    <property type="term" value="F:serine-type endopeptidase activity"/>
    <property type="evidence" value="ECO:0007669"/>
    <property type="project" value="InterPro"/>
</dbReference>
<keyword evidence="7" id="KW-1185">Reference proteome</keyword>
<dbReference type="RefSeq" id="WP_164028951.1">
    <property type="nucleotide sequence ID" value="NZ_JAABOQ010000001.1"/>
</dbReference>
<protein>
    <recommendedName>
        <fullName evidence="2 4">Signal peptidase I</fullName>
        <ecNumber evidence="4">3.4.21.89</ecNumber>
    </recommendedName>
</protein>